<dbReference type="EMBL" id="JAUHHV010000001">
    <property type="protein sequence ID" value="KAK1438862.1"/>
    <property type="molecule type" value="Genomic_DNA"/>
</dbReference>
<sequence>MVASAKVSTYGFGVVLMEFATCQKPFKPSSSEEGFKGNLEKRVNHLYGTGHDDEIVQVLRIAVVLKIHEEYLTI</sequence>
<organism evidence="1 2">
    <name type="scientific">Tagetes erecta</name>
    <name type="common">African marigold</name>
    <dbReference type="NCBI Taxonomy" id="13708"/>
    <lineage>
        <taxon>Eukaryota</taxon>
        <taxon>Viridiplantae</taxon>
        <taxon>Streptophyta</taxon>
        <taxon>Embryophyta</taxon>
        <taxon>Tracheophyta</taxon>
        <taxon>Spermatophyta</taxon>
        <taxon>Magnoliopsida</taxon>
        <taxon>eudicotyledons</taxon>
        <taxon>Gunneridae</taxon>
        <taxon>Pentapetalae</taxon>
        <taxon>asterids</taxon>
        <taxon>campanulids</taxon>
        <taxon>Asterales</taxon>
        <taxon>Asteraceae</taxon>
        <taxon>Asteroideae</taxon>
        <taxon>Heliantheae alliance</taxon>
        <taxon>Tageteae</taxon>
        <taxon>Tagetes</taxon>
    </lineage>
</organism>
<proteinExistence type="predicted"/>
<gene>
    <name evidence="1" type="ORF">QVD17_04674</name>
</gene>
<evidence type="ECO:0000313" key="1">
    <source>
        <dbReference type="EMBL" id="KAK1438862.1"/>
    </source>
</evidence>
<keyword evidence="2" id="KW-1185">Reference proteome</keyword>
<accession>A0AAD8LCC6</accession>
<name>A0AAD8LCC6_TARER</name>
<evidence type="ECO:0000313" key="2">
    <source>
        <dbReference type="Proteomes" id="UP001229421"/>
    </source>
</evidence>
<reference evidence="1" key="1">
    <citation type="journal article" date="2023" name="bioRxiv">
        <title>Improved chromosome-level genome assembly for marigold (Tagetes erecta).</title>
        <authorList>
            <person name="Jiang F."/>
            <person name="Yuan L."/>
            <person name="Wang S."/>
            <person name="Wang H."/>
            <person name="Xu D."/>
            <person name="Wang A."/>
            <person name="Fan W."/>
        </authorList>
    </citation>
    <scope>NUCLEOTIDE SEQUENCE</scope>
    <source>
        <strain evidence="1">WSJ</strain>
        <tissue evidence="1">Leaf</tissue>
    </source>
</reference>
<comment type="caution">
    <text evidence="1">The sequence shown here is derived from an EMBL/GenBank/DDBJ whole genome shotgun (WGS) entry which is preliminary data.</text>
</comment>
<dbReference type="AlphaFoldDB" id="A0AAD8LCC6"/>
<dbReference type="Proteomes" id="UP001229421">
    <property type="component" value="Unassembled WGS sequence"/>
</dbReference>
<protein>
    <submittedName>
        <fullName evidence="1">Uncharacterized protein</fullName>
    </submittedName>
</protein>